<reference evidence="1" key="2">
    <citation type="submission" date="2010-07" db="EMBL/GenBank/DDBJ databases">
        <authorList>
            <consortium name="The Broad Institute Genome Sequencing Platform"/>
            <consortium name="Broad Institute Genome Sequencing Center for Infectious Disease"/>
            <person name="Ma L.-J."/>
            <person name="Dead R."/>
            <person name="Young S."/>
            <person name="Zeng Q."/>
            <person name="Koehrsen M."/>
            <person name="Alvarado L."/>
            <person name="Berlin A."/>
            <person name="Chapman S.B."/>
            <person name="Chen Z."/>
            <person name="Freedman E."/>
            <person name="Gellesch M."/>
            <person name="Goldberg J."/>
            <person name="Griggs A."/>
            <person name="Gujja S."/>
            <person name="Heilman E.R."/>
            <person name="Heiman D."/>
            <person name="Hepburn T."/>
            <person name="Howarth C."/>
            <person name="Jen D."/>
            <person name="Larson L."/>
            <person name="Mehta T."/>
            <person name="Neiman D."/>
            <person name="Pearson M."/>
            <person name="Roberts A."/>
            <person name="Saif S."/>
            <person name="Shea T."/>
            <person name="Shenoy N."/>
            <person name="Sisk P."/>
            <person name="Stolte C."/>
            <person name="Sykes S."/>
            <person name="Walk T."/>
            <person name="White J."/>
            <person name="Yandava C."/>
            <person name="Haas B."/>
            <person name="Nusbaum C."/>
            <person name="Birren B."/>
        </authorList>
    </citation>
    <scope>NUCLEOTIDE SEQUENCE</scope>
    <source>
        <strain evidence="1">R3-111a-1</strain>
    </source>
</reference>
<name>J3P669_GAET3</name>
<sequence>MVVTLALWILALALRIKSKGSANSKTPKIANAFNVNNLSILKKIAFKGKNKKKCFGMGKRKWRQQLKNLIKAQPKALASAATKRFAKTGLLCESKKKGCTRNYLITYRNWYSNYPNGLLPKAKAWQTKYKFPYIPIRYNKNVKSLYKPFSNPNNLKYIKKLVAILIAWDLKAYRAFKVTKQALFTAKSNEASALITKGNEQKQAIDKQRKTSGPIGLFVKRLRSILISISLLISLFKKITIITISLLFPPIPGSVKRVKKRSFCFKIKKFKKMVALKP</sequence>
<gene>
    <name evidence="2" type="primary">20349468</name>
    <name evidence="1" type="ORF">GGTG_09010</name>
</gene>
<protein>
    <submittedName>
        <fullName evidence="1 2">Uncharacterized protein</fullName>
    </submittedName>
</protein>
<evidence type="ECO:0000313" key="1">
    <source>
        <dbReference type="EMBL" id="EJT72143.1"/>
    </source>
</evidence>
<proteinExistence type="predicted"/>
<dbReference type="Proteomes" id="UP000006039">
    <property type="component" value="Unassembled WGS sequence"/>
</dbReference>
<dbReference type="RefSeq" id="XP_009225117.1">
    <property type="nucleotide sequence ID" value="XM_009226853.1"/>
</dbReference>
<dbReference type="HOGENOM" id="CLU_1001308_0_0_1"/>
<dbReference type="AlphaFoldDB" id="J3P669"/>
<reference evidence="1" key="3">
    <citation type="submission" date="2010-09" db="EMBL/GenBank/DDBJ databases">
        <title>Annotation of Gaeumannomyces graminis var. tritici R3-111a-1.</title>
        <authorList>
            <consortium name="The Broad Institute Genome Sequencing Platform"/>
            <person name="Ma L.-J."/>
            <person name="Dead R."/>
            <person name="Young S.K."/>
            <person name="Zeng Q."/>
            <person name="Gargeya S."/>
            <person name="Fitzgerald M."/>
            <person name="Haas B."/>
            <person name="Abouelleil A."/>
            <person name="Alvarado L."/>
            <person name="Arachchi H.M."/>
            <person name="Berlin A."/>
            <person name="Brown A."/>
            <person name="Chapman S.B."/>
            <person name="Chen Z."/>
            <person name="Dunbar C."/>
            <person name="Freedman E."/>
            <person name="Gearin G."/>
            <person name="Gellesch M."/>
            <person name="Goldberg J."/>
            <person name="Griggs A."/>
            <person name="Gujja S."/>
            <person name="Heiman D."/>
            <person name="Howarth C."/>
            <person name="Larson L."/>
            <person name="Lui A."/>
            <person name="MacDonald P.J.P."/>
            <person name="Mehta T."/>
            <person name="Montmayeur A."/>
            <person name="Murphy C."/>
            <person name="Neiman D."/>
            <person name="Pearson M."/>
            <person name="Priest M."/>
            <person name="Roberts A."/>
            <person name="Saif S."/>
            <person name="Shea T."/>
            <person name="Shenoy N."/>
            <person name="Sisk P."/>
            <person name="Stolte C."/>
            <person name="Sykes S."/>
            <person name="Yandava C."/>
            <person name="Wortman J."/>
            <person name="Nusbaum C."/>
            <person name="Birren B."/>
        </authorList>
    </citation>
    <scope>NUCLEOTIDE SEQUENCE</scope>
    <source>
        <strain evidence="1">R3-111a-1</strain>
    </source>
</reference>
<reference evidence="2" key="4">
    <citation type="journal article" date="2015" name="G3 (Bethesda)">
        <title>Genome sequences of three phytopathogenic species of the Magnaporthaceae family of fungi.</title>
        <authorList>
            <person name="Okagaki L.H."/>
            <person name="Nunes C.C."/>
            <person name="Sailsbery J."/>
            <person name="Clay B."/>
            <person name="Brown D."/>
            <person name="John T."/>
            <person name="Oh Y."/>
            <person name="Young N."/>
            <person name="Fitzgerald M."/>
            <person name="Haas B.J."/>
            <person name="Zeng Q."/>
            <person name="Young S."/>
            <person name="Adiconis X."/>
            <person name="Fan L."/>
            <person name="Levin J.Z."/>
            <person name="Mitchell T.K."/>
            <person name="Okubara P.A."/>
            <person name="Farman M.L."/>
            <person name="Kohn L.M."/>
            <person name="Birren B."/>
            <person name="Ma L.-J."/>
            <person name="Dean R.A."/>
        </authorList>
    </citation>
    <scope>NUCLEOTIDE SEQUENCE</scope>
    <source>
        <strain evidence="2">R3-111a-1</strain>
    </source>
</reference>
<accession>J3P669</accession>
<evidence type="ECO:0000313" key="3">
    <source>
        <dbReference type="Proteomes" id="UP000006039"/>
    </source>
</evidence>
<evidence type="ECO:0000313" key="2">
    <source>
        <dbReference type="EnsemblFungi" id="EJT72143"/>
    </source>
</evidence>
<dbReference type="VEuPathDB" id="FungiDB:GGTG_09010"/>
<dbReference type="EnsemblFungi" id="EJT72143">
    <property type="protein sequence ID" value="EJT72143"/>
    <property type="gene ID" value="GGTG_09010"/>
</dbReference>
<keyword evidence="3" id="KW-1185">Reference proteome</keyword>
<dbReference type="EMBL" id="GL385399">
    <property type="protein sequence ID" value="EJT72143.1"/>
    <property type="molecule type" value="Genomic_DNA"/>
</dbReference>
<dbReference type="GeneID" id="20349468"/>
<organism evidence="1">
    <name type="scientific">Gaeumannomyces tritici (strain R3-111a-1)</name>
    <name type="common">Wheat and barley take-all root rot fungus</name>
    <name type="synonym">Gaeumannomyces graminis var. tritici</name>
    <dbReference type="NCBI Taxonomy" id="644352"/>
    <lineage>
        <taxon>Eukaryota</taxon>
        <taxon>Fungi</taxon>
        <taxon>Dikarya</taxon>
        <taxon>Ascomycota</taxon>
        <taxon>Pezizomycotina</taxon>
        <taxon>Sordariomycetes</taxon>
        <taxon>Sordariomycetidae</taxon>
        <taxon>Magnaporthales</taxon>
        <taxon>Magnaporthaceae</taxon>
        <taxon>Gaeumannomyces</taxon>
    </lineage>
</organism>
<reference evidence="3" key="1">
    <citation type="submission" date="2010-07" db="EMBL/GenBank/DDBJ databases">
        <title>The genome sequence of Gaeumannomyces graminis var. tritici strain R3-111a-1.</title>
        <authorList>
            <consortium name="The Broad Institute Genome Sequencing Platform"/>
            <person name="Ma L.-J."/>
            <person name="Dead R."/>
            <person name="Young S."/>
            <person name="Zeng Q."/>
            <person name="Koehrsen M."/>
            <person name="Alvarado L."/>
            <person name="Berlin A."/>
            <person name="Chapman S.B."/>
            <person name="Chen Z."/>
            <person name="Freedman E."/>
            <person name="Gellesch M."/>
            <person name="Goldberg J."/>
            <person name="Griggs A."/>
            <person name="Gujja S."/>
            <person name="Heilman E.R."/>
            <person name="Heiman D."/>
            <person name="Hepburn T."/>
            <person name="Howarth C."/>
            <person name="Jen D."/>
            <person name="Larson L."/>
            <person name="Mehta T."/>
            <person name="Neiman D."/>
            <person name="Pearson M."/>
            <person name="Roberts A."/>
            <person name="Saif S."/>
            <person name="Shea T."/>
            <person name="Shenoy N."/>
            <person name="Sisk P."/>
            <person name="Stolte C."/>
            <person name="Sykes S."/>
            <person name="Walk T."/>
            <person name="White J."/>
            <person name="Yandava C."/>
            <person name="Haas B."/>
            <person name="Nusbaum C."/>
            <person name="Birren B."/>
        </authorList>
    </citation>
    <scope>NUCLEOTIDE SEQUENCE [LARGE SCALE GENOMIC DNA]</scope>
    <source>
        <strain evidence="3">R3-111a-1</strain>
    </source>
</reference>
<reference evidence="2" key="5">
    <citation type="submission" date="2018-04" db="UniProtKB">
        <authorList>
            <consortium name="EnsemblFungi"/>
        </authorList>
    </citation>
    <scope>IDENTIFICATION</scope>
    <source>
        <strain evidence="2">R3-111a-1</strain>
    </source>
</reference>